<dbReference type="SUPFAM" id="SSF53448">
    <property type="entry name" value="Nucleotide-diphospho-sugar transferases"/>
    <property type="match status" value="1"/>
</dbReference>
<dbReference type="InterPro" id="IPR005835">
    <property type="entry name" value="NTP_transferase_dom"/>
</dbReference>
<evidence type="ECO:0000313" key="3">
    <source>
        <dbReference type="EMBL" id="APV34995.1"/>
    </source>
</evidence>
<dbReference type="InterPro" id="IPR050065">
    <property type="entry name" value="GlmU-like"/>
</dbReference>
<keyword evidence="1 3" id="KW-0808">Transferase</keyword>
<reference evidence="3 4" key="1">
    <citation type="submission" date="2016-08" db="EMBL/GenBank/DDBJ databases">
        <title>Complete genome sequence of Acinetobacter baylyi strain GFJ2.</title>
        <authorList>
            <person name="Tabata M."/>
            <person name="Kuboki S."/>
            <person name="Gibu N."/>
            <person name="Kinouchi Y."/>
            <person name="Vangnai A."/>
            <person name="Kasai D."/>
            <person name="Fukuda M."/>
        </authorList>
    </citation>
    <scope>NUCLEOTIDE SEQUENCE [LARGE SCALE GENOMIC DNA]</scope>
    <source>
        <strain evidence="3 4">GFJ2</strain>
    </source>
</reference>
<dbReference type="NCBIfam" id="NF045761">
    <property type="entry name" value="NAMPUrTaseMurU"/>
    <property type="match status" value="1"/>
</dbReference>
<dbReference type="eggNOG" id="COG1208">
    <property type="taxonomic scope" value="Bacteria"/>
</dbReference>
<gene>
    <name evidence="3" type="ORF">BEN76_02740</name>
</gene>
<dbReference type="KEGG" id="asol:BEN76_02740"/>
<dbReference type="Pfam" id="PF00483">
    <property type="entry name" value="NTP_transferase"/>
    <property type="match status" value="1"/>
</dbReference>
<evidence type="ECO:0000313" key="4">
    <source>
        <dbReference type="Proteomes" id="UP000185674"/>
    </source>
</evidence>
<dbReference type="STRING" id="487316.BEN76_02740"/>
<evidence type="ECO:0000256" key="2">
    <source>
        <dbReference type="ARBA" id="ARBA00022695"/>
    </source>
</evidence>
<protein>
    <submittedName>
        <fullName evidence="3">Nucleotidyl transferase</fullName>
    </submittedName>
</protein>
<organism evidence="3 4">
    <name type="scientific">Acinetobacter soli</name>
    <dbReference type="NCBI Taxonomy" id="487316"/>
    <lineage>
        <taxon>Bacteria</taxon>
        <taxon>Pseudomonadati</taxon>
        <taxon>Pseudomonadota</taxon>
        <taxon>Gammaproteobacteria</taxon>
        <taxon>Moraxellales</taxon>
        <taxon>Moraxellaceae</taxon>
        <taxon>Acinetobacter</taxon>
    </lineage>
</organism>
<name>A0A1P8EFM2_9GAMM</name>
<dbReference type="Proteomes" id="UP000185674">
    <property type="component" value="Chromosome"/>
</dbReference>
<dbReference type="InterPro" id="IPR054790">
    <property type="entry name" value="MurU"/>
</dbReference>
<dbReference type="EMBL" id="CP016896">
    <property type="protein sequence ID" value="APV34995.1"/>
    <property type="molecule type" value="Genomic_DNA"/>
</dbReference>
<dbReference type="GeneID" id="67511542"/>
<dbReference type="InterPro" id="IPR029044">
    <property type="entry name" value="Nucleotide-diphossugar_trans"/>
</dbReference>
<dbReference type="PANTHER" id="PTHR43584">
    <property type="entry name" value="NUCLEOTIDYL TRANSFERASE"/>
    <property type="match status" value="1"/>
</dbReference>
<dbReference type="PANTHER" id="PTHR43584:SF8">
    <property type="entry name" value="N-ACETYLMURAMATE ALPHA-1-PHOSPHATE URIDYLYLTRANSFERASE"/>
    <property type="match status" value="1"/>
</dbReference>
<dbReference type="Gene3D" id="3.90.550.10">
    <property type="entry name" value="Spore Coat Polysaccharide Biosynthesis Protein SpsA, Chain A"/>
    <property type="match status" value="1"/>
</dbReference>
<evidence type="ECO:0000256" key="1">
    <source>
        <dbReference type="ARBA" id="ARBA00022679"/>
    </source>
</evidence>
<dbReference type="GO" id="GO:0016779">
    <property type="term" value="F:nucleotidyltransferase activity"/>
    <property type="evidence" value="ECO:0007669"/>
    <property type="project" value="UniProtKB-KW"/>
</dbReference>
<proteinExistence type="predicted"/>
<sequence>MKAMILAAGLGNRMRPLTLHTPKPLLQVGGKPLIVWHIEKLKKVGITDIVINTAWLADKLVEALGDGAALGVNILWSHEGEGLETAGGIIRALPLLGQDPFLLVNGDVWTTMAFNELTEIELHDNLVHLVLVDNPVQHPRGDFILAKQRAFTFEQAVAGEALTYSGLAVISPQLFAGLSDGKRPLAPLLQKAMLDGRASAQKMQADWVDVGTPERLSLLDQQIKQGFYSQLCIH</sequence>
<dbReference type="RefSeq" id="WP_076032172.1">
    <property type="nucleotide sequence ID" value="NZ_BHGF01000020.1"/>
</dbReference>
<dbReference type="CDD" id="cd06422">
    <property type="entry name" value="NTP_transferase_like_1"/>
    <property type="match status" value="1"/>
</dbReference>
<keyword evidence="2" id="KW-0548">Nucleotidyltransferase</keyword>
<dbReference type="AlphaFoldDB" id="A0A1P8EFM2"/>
<accession>A0A1P8EFM2</accession>